<dbReference type="Proteomes" id="UP001054945">
    <property type="component" value="Unassembled WGS sequence"/>
</dbReference>
<dbReference type="EMBL" id="BPLR01003281">
    <property type="protein sequence ID" value="GIX83007.1"/>
    <property type="molecule type" value="Genomic_DNA"/>
</dbReference>
<accession>A0AAV4NI67</accession>
<name>A0AAV4NI67_CAEEX</name>
<dbReference type="AlphaFoldDB" id="A0AAV4NI67"/>
<gene>
    <name evidence="1" type="ORF">CEXT_469301</name>
</gene>
<reference evidence="1 2" key="1">
    <citation type="submission" date="2021-06" db="EMBL/GenBank/DDBJ databases">
        <title>Caerostris extrusa draft genome.</title>
        <authorList>
            <person name="Kono N."/>
            <person name="Arakawa K."/>
        </authorList>
    </citation>
    <scope>NUCLEOTIDE SEQUENCE [LARGE SCALE GENOMIC DNA]</scope>
</reference>
<sequence length="122" mass="14235">MHVNKGVEKCVTLGGNNCAKNHTDHKRTTRSSALRYLVRLPLLILLESCEPPSDKRYLSQERLTKWSNMPPPRVLCPAQELYWGALEERIKGMSYCGDSQFIDLLQDRWVMLWICCVIRWVQ</sequence>
<evidence type="ECO:0000313" key="2">
    <source>
        <dbReference type="Proteomes" id="UP001054945"/>
    </source>
</evidence>
<keyword evidence="2" id="KW-1185">Reference proteome</keyword>
<evidence type="ECO:0000313" key="1">
    <source>
        <dbReference type="EMBL" id="GIX83007.1"/>
    </source>
</evidence>
<protein>
    <submittedName>
        <fullName evidence="1">Uncharacterized protein</fullName>
    </submittedName>
</protein>
<organism evidence="1 2">
    <name type="scientific">Caerostris extrusa</name>
    <name type="common">Bark spider</name>
    <name type="synonym">Caerostris bankana</name>
    <dbReference type="NCBI Taxonomy" id="172846"/>
    <lineage>
        <taxon>Eukaryota</taxon>
        <taxon>Metazoa</taxon>
        <taxon>Ecdysozoa</taxon>
        <taxon>Arthropoda</taxon>
        <taxon>Chelicerata</taxon>
        <taxon>Arachnida</taxon>
        <taxon>Araneae</taxon>
        <taxon>Araneomorphae</taxon>
        <taxon>Entelegynae</taxon>
        <taxon>Araneoidea</taxon>
        <taxon>Araneidae</taxon>
        <taxon>Caerostris</taxon>
    </lineage>
</organism>
<proteinExistence type="predicted"/>
<comment type="caution">
    <text evidence="1">The sequence shown here is derived from an EMBL/GenBank/DDBJ whole genome shotgun (WGS) entry which is preliminary data.</text>
</comment>